<name>N8VG19_9GAMM</name>
<gene>
    <name evidence="1" type="ORF">F969_02562</name>
</gene>
<protein>
    <submittedName>
        <fullName evidence="1">Uncharacterized protein</fullName>
    </submittedName>
</protein>
<proteinExistence type="predicted"/>
<organism evidence="1 2">
    <name type="scientific">Acinetobacter variabilis</name>
    <dbReference type="NCBI Taxonomy" id="70346"/>
    <lineage>
        <taxon>Bacteria</taxon>
        <taxon>Pseudomonadati</taxon>
        <taxon>Pseudomonadota</taxon>
        <taxon>Gammaproteobacteria</taxon>
        <taxon>Moraxellales</taxon>
        <taxon>Moraxellaceae</taxon>
        <taxon>Acinetobacter</taxon>
    </lineage>
</organism>
<dbReference type="HOGENOM" id="CLU_2447964_0_0_6"/>
<evidence type="ECO:0000313" key="1">
    <source>
        <dbReference type="EMBL" id="ENU98530.1"/>
    </source>
</evidence>
<evidence type="ECO:0000313" key="2">
    <source>
        <dbReference type="Proteomes" id="UP000013070"/>
    </source>
</evidence>
<dbReference type="AlphaFoldDB" id="N8VG19"/>
<accession>N8VG19</accession>
<comment type="caution">
    <text evidence="1">The sequence shown here is derived from an EMBL/GenBank/DDBJ whole genome shotgun (WGS) entry which is preliminary data.</text>
</comment>
<dbReference type="RefSeq" id="WP_004784456.1">
    <property type="nucleotide sequence ID" value="NZ_JBAJYY010000013.1"/>
</dbReference>
<keyword evidence="2" id="KW-1185">Reference proteome</keyword>
<dbReference type="Proteomes" id="UP000013070">
    <property type="component" value="Unassembled WGS sequence"/>
</dbReference>
<dbReference type="EMBL" id="APPE01000065">
    <property type="protein sequence ID" value="ENU98530.1"/>
    <property type="molecule type" value="Genomic_DNA"/>
</dbReference>
<sequence>MTNLHDQFAMAAMPALIMMGRTEEKVAELAYKQADAMVAEREKGSSESVHSIKLDLIKRIQEERGIDVSKSPLTVKHLLRILIDGELPF</sequence>
<dbReference type="PATRIC" id="fig|1217710.3.peg.2444"/>
<reference evidence="1 2" key="1">
    <citation type="submission" date="2013-02" db="EMBL/GenBank/DDBJ databases">
        <title>The Genome Sequence of Acinetobacter sp. NIPH 899.</title>
        <authorList>
            <consortium name="The Broad Institute Genome Sequencing Platform"/>
            <consortium name="The Broad Institute Genome Sequencing Center for Infectious Disease"/>
            <person name="Cerqueira G."/>
            <person name="Feldgarden M."/>
            <person name="Courvalin P."/>
            <person name="Perichon B."/>
            <person name="Grillot-Courvalin C."/>
            <person name="Clermont D."/>
            <person name="Rocha E."/>
            <person name="Yoon E.-J."/>
            <person name="Nemec A."/>
            <person name="Walker B."/>
            <person name="Young S.K."/>
            <person name="Zeng Q."/>
            <person name="Gargeya S."/>
            <person name="Fitzgerald M."/>
            <person name="Haas B."/>
            <person name="Abouelleil A."/>
            <person name="Alvarado L."/>
            <person name="Arachchi H.M."/>
            <person name="Berlin A.M."/>
            <person name="Chapman S.B."/>
            <person name="Dewar J."/>
            <person name="Goldberg J."/>
            <person name="Griggs A."/>
            <person name="Gujja S."/>
            <person name="Hansen M."/>
            <person name="Howarth C."/>
            <person name="Imamovic A."/>
            <person name="Larimer J."/>
            <person name="McCowan C."/>
            <person name="Murphy C."/>
            <person name="Neiman D."/>
            <person name="Pearson M."/>
            <person name="Priest M."/>
            <person name="Roberts A."/>
            <person name="Saif S."/>
            <person name="Shea T."/>
            <person name="Sisk P."/>
            <person name="Sykes S."/>
            <person name="Wortman J."/>
            <person name="Nusbaum C."/>
            <person name="Birren B."/>
        </authorList>
    </citation>
    <scope>NUCLEOTIDE SEQUENCE [LARGE SCALE GENOMIC DNA]</scope>
    <source>
        <strain evidence="1 2">NIPH 899</strain>
    </source>
</reference>